<keyword evidence="1" id="KW-0812">Transmembrane</keyword>
<accession>A0A9N9WE63</accession>
<keyword evidence="3" id="KW-1185">Reference proteome</keyword>
<proteinExistence type="predicted"/>
<keyword evidence="1" id="KW-0472">Membrane</keyword>
<keyword evidence="1" id="KW-1133">Transmembrane helix</keyword>
<protein>
    <submittedName>
        <fullName evidence="2">Uncharacterized protein</fullName>
    </submittedName>
</protein>
<organism evidence="2 3">
    <name type="scientific">Diatraea saccharalis</name>
    <name type="common">sugarcane borer</name>
    <dbReference type="NCBI Taxonomy" id="40085"/>
    <lineage>
        <taxon>Eukaryota</taxon>
        <taxon>Metazoa</taxon>
        <taxon>Ecdysozoa</taxon>
        <taxon>Arthropoda</taxon>
        <taxon>Hexapoda</taxon>
        <taxon>Insecta</taxon>
        <taxon>Pterygota</taxon>
        <taxon>Neoptera</taxon>
        <taxon>Endopterygota</taxon>
        <taxon>Lepidoptera</taxon>
        <taxon>Glossata</taxon>
        <taxon>Ditrysia</taxon>
        <taxon>Pyraloidea</taxon>
        <taxon>Crambidae</taxon>
        <taxon>Crambinae</taxon>
        <taxon>Diatraea</taxon>
    </lineage>
</organism>
<gene>
    <name evidence="2" type="ORF">DIATSA_LOCUS5068</name>
</gene>
<feature type="transmembrane region" description="Helical" evidence="1">
    <location>
        <begin position="68"/>
        <end position="89"/>
    </location>
</feature>
<dbReference type="EMBL" id="OU893348">
    <property type="protein sequence ID" value="CAG9787163.1"/>
    <property type="molecule type" value="Genomic_DNA"/>
</dbReference>
<evidence type="ECO:0000313" key="3">
    <source>
        <dbReference type="Proteomes" id="UP001153714"/>
    </source>
</evidence>
<feature type="transmembrane region" description="Helical" evidence="1">
    <location>
        <begin position="39"/>
        <end position="56"/>
    </location>
</feature>
<dbReference type="OrthoDB" id="7275516at2759"/>
<reference evidence="2" key="2">
    <citation type="submission" date="2022-10" db="EMBL/GenBank/DDBJ databases">
        <authorList>
            <consortium name="ENA_rothamsted_submissions"/>
            <consortium name="culmorum"/>
            <person name="King R."/>
        </authorList>
    </citation>
    <scope>NUCLEOTIDE SEQUENCE</scope>
</reference>
<name>A0A9N9WE63_9NEOP</name>
<evidence type="ECO:0000313" key="2">
    <source>
        <dbReference type="EMBL" id="CAG9787163.1"/>
    </source>
</evidence>
<sequence>MDKANGKINERNNFSVILRKKNGIKTVSNLYSLANSSKPLTFFAALFGMQMLRYSKRNVSKVNLFGKFYCLLIAVTLILLIVLITPFSWRYTKADLPLNMLTKSYSVFHTTENILREPLHVERNKRRYSWFELMQVYNKVADSIFIFDKIYSGQYLEVMLSDNFMYMCLNGRPMYLTKISEMFMEERKKTLAILTNHLVRGNLDEEYSEQVERMIDLVETRRLEITGKVFTVDAHNVMNFSGRVISYAVLMIQYFYMYIFKK</sequence>
<dbReference type="Proteomes" id="UP001153714">
    <property type="component" value="Chromosome 17"/>
</dbReference>
<reference evidence="2" key="1">
    <citation type="submission" date="2021-12" db="EMBL/GenBank/DDBJ databases">
        <authorList>
            <person name="King R."/>
        </authorList>
    </citation>
    <scope>NUCLEOTIDE SEQUENCE</scope>
</reference>
<feature type="transmembrane region" description="Helical" evidence="1">
    <location>
        <begin position="240"/>
        <end position="260"/>
    </location>
</feature>
<evidence type="ECO:0000256" key="1">
    <source>
        <dbReference type="SAM" id="Phobius"/>
    </source>
</evidence>
<dbReference type="AlphaFoldDB" id="A0A9N9WE63"/>